<proteinExistence type="predicted"/>
<reference evidence="2 3" key="1">
    <citation type="submission" date="2019-03" db="EMBL/GenBank/DDBJ databases">
        <title>Rhodosporidium diobovatum UCD-FST 08-225 genome sequencing, assembly, and annotation.</title>
        <authorList>
            <person name="Fakankun I.U."/>
            <person name="Fristensky B."/>
            <person name="Levin D.B."/>
        </authorList>
    </citation>
    <scope>NUCLEOTIDE SEQUENCE [LARGE SCALE GENOMIC DNA]</scope>
    <source>
        <strain evidence="2 3">UCD-FST 08-225</strain>
    </source>
</reference>
<dbReference type="AlphaFoldDB" id="A0A5C5FYI6"/>
<name>A0A5C5FYI6_9BASI</name>
<feature type="region of interest" description="Disordered" evidence="1">
    <location>
        <begin position="541"/>
        <end position="573"/>
    </location>
</feature>
<organism evidence="2 3">
    <name type="scientific">Rhodotorula diobovata</name>
    <dbReference type="NCBI Taxonomy" id="5288"/>
    <lineage>
        <taxon>Eukaryota</taxon>
        <taxon>Fungi</taxon>
        <taxon>Dikarya</taxon>
        <taxon>Basidiomycota</taxon>
        <taxon>Pucciniomycotina</taxon>
        <taxon>Microbotryomycetes</taxon>
        <taxon>Sporidiobolales</taxon>
        <taxon>Sporidiobolaceae</taxon>
        <taxon>Rhodotorula</taxon>
    </lineage>
</organism>
<feature type="region of interest" description="Disordered" evidence="1">
    <location>
        <begin position="495"/>
        <end position="518"/>
    </location>
</feature>
<feature type="region of interest" description="Disordered" evidence="1">
    <location>
        <begin position="763"/>
        <end position="790"/>
    </location>
</feature>
<comment type="caution">
    <text evidence="2">The sequence shown here is derived from an EMBL/GenBank/DDBJ whole genome shotgun (WGS) entry which is preliminary data.</text>
</comment>
<feature type="compositionally biased region" description="Low complexity" evidence="1">
    <location>
        <begin position="949"/>
        <end position="966"/>
    </location>
</feature>
<protein>
    <submittedName>
        <fullName evidence="2">Uncharacterized protein</fullName>
    </submittedName>
</protein>
<feature type="region of interest" description="Disordered" evidence="1">
    <location>
        <begin position="346"/>
        <end position="372"/>
    </location>
</feature>
<evidence type="ECO:0000313" key="2">
    <source>
        <dbReference type="EMBL" id="TNY21252.1"/>
    </source>
</evidence>
<keyword evidence="3" id="KW-1185">Reference proteome</keyword>
<feature type="compositionally biased region" description="Basic and acidic residues" evidence="1">
    <location>
        <begin position="563"/>
        <end position="573"/>
    </location>
</feature>
<feature type="compositionally biased region" description="Low complexity" evidence="1">
    <location>
        <begin position="1"/>
        <end position="13"/>
    </location>
</feature>
<gene>
    <name evidence="2" type="ORF">DMC30DRAFT_207566</name>
</gene>
<feature type="region of interest" description="Disordered" evidence="1">
    <location>
        <begin position="928"/>
        <end position="982"/>
    </location>
</feature>
<feature type="compositionally biased region" description="Basic and acidic residues" evidence="1">
    <location>
        <begin position="72"/>
        <end position="84"/>
    </location>
</feature>
<feature type="compositionally biased region" description="Low complexity" evidence="1">
    <location>
        <begin position="41"/>
        <end position="55"/>
    </location>
</feature>
<feature type="region of interest" description="Disordered" evidence="1">
    <location>
        <begin position="41"/>
        <end position="84"/>
    </location>
</feature>
<feature type="region of interest" description="Disordered" evidence="1">
    <location>
        <begin position="184"/>
        <end position="326"/>
    </location>
</feature>
<dbReference type="EMBL" id="SOZI01000047">
    <property type="protein sequence ID" value="TNY21252.1"/>
    <property type="molecule type" value="Genomic_DNA"/>
</dbReference>
<feature type="region of interest" description="Disordered" evidence="1">
    <location>
        <begin position="1"/>
        <end position="27"/>
    </location>
</feature>
<sequence length="1016" mass="108133">MFYSPAYAPGGQAHHAHPPPDYAHHHEAYPQPYTAQQAGLPFAHLPSHPPSAAHHQYLHPPPPTDAELVPNHLHEPPRSFQKRRLEEYPTVEVETPPFSLGAPSNWVAQLDGTGSLSHATSQPYLHGQPFTSGSVALPQAAEFEPALPPNLEANYAVYAPSEGAPSQQGLWYLPDAVLYQSAPGGEARLHPSPGRADLPQQFNAYVPDSTGQRQHSYAPAGPASTGVPSRASSAASSRDRPTAALPRTGLDPFSRTRLGTPEPLTSSQPPPPSSVFTIPAPSTPSGSSSSRSAPPPPTLPVPPAPSATGLPGRAPSPSLESEGDEQVAQVVALASIRRALHETLPPPLAYKPARGAAGHAKSPSNSKTSTGRMRLTAFSRAPDRESEALEERDLLRSRGKVNRNQQKEVSSVEVLARCATCTVVDPSGAVEPRTLARLVLRAIPPHLVEALERGATPSSVVRIVRTPDAVDLGASCWACLGAREGDEGVIRAGAQSHADGGTATSAPHRKSVAPAARQSKTYDATLSAAIDKLEQLGLEGAADAGSPSASPGSSAALGMSPRQMEREEAARAEHSSLLLMEPARAPAQCKSGWLRCDVCDFICGVGTAVSAVPGPPAAPSFTVEVICARCAALFRCCSDCGGGGGRLTPGRWRCKELFPDGRKTCQLSHARNPALGEVTIEVLSVSEIPPAQLDVLESRCRAIYFNSRLAVVARPEFLLRGDGLARSFREAEAVTVDHWGQLATVLRDPPPEGRTVKRYITGMYSTPRKRHPKRGKGKDREGGSDASSRPVEKTAFGFSITEVDFDHGLLFFCCVMPWPVNGQAFDATTILGEATTQRAKADRLVLNQQRALANPPLPRLPPLTYNYIASPFRVGSRANAGLARRGYETLEELEQRDPGLRREWFRVGWLPDKYAAALTIFVRRLESEEDLGGPPTENAPRKRVRKAGTSMTTTPTAASSASPAASGWSNEPGAPYAGDAAPFLTSPLGQQGYQLGLPQLGQVYYPLPQPPHGAPP</sequence>
<feature type="compositionally biased region" description="Pro residues" evidence="1">
    <location>
        <begin position="293"/>
        <end position="305"/>
    </location>
</feature>
<feature type="compositionally biased region" description="Low complexity" evidence="1">
    <location>
        <begin position="277"/>
        <end position="292"/>
    </location>
</feature>
<dbReference type="PANTHER" id="PTHR48125">
    <property type="entry name" value="LP07818P1"/>
    <property type="match status" value="1"/>
</dbReference>
<feature type="compositionally biased region" description="Polar residues" evidence="1">
    <location>
        <begin position="362"/>
        <end position="371"/>
    </location>
</feature>
<accession>A0A5C5FYI6</accession>
<feature type="compositionally biased region" description="Low complexity" evidence="1">
    <location>
        <begin position="541"/>
        <end position="561"/>
    </location>
</feature>
<dbReference type="Proteomes" id="UP000311382">
    <property type="component" value="Unassembled WGS sequence"/>
</dbReference>
<dbReference type="PANTHER" id="PTHR48125:SF12">
    <property type="entry name" value="AT HOOK TRANSCRIPTION FACTOR FAMILY-RELATED"/>
    <property type="match status" value="1"/>
</dbReference>
<feature type="compositionally biased region" description="Basic residues" evidence="1">
    <location>
        <begin position="767"/>
        <end position="777"/>
    </location>
</feature>
<evidence type="ECO:0000256" key="1">
    <source>
        <dbReference type="SAM" id="MobiDB-lite"/>
    </source>
</evidence>
<dbReference type="OrthoDB" id="2530304at2759"/>
<evidence type="ECO:0000313" key="3">
    <source>
        <dbReference type="Proteomes" id="UP000311382"/>
    </source>
</evidence>